<dbReference type="InterPro" id="IPR029058">
    <property type="entry name" value="AB_hydrolase_fold"/>
</dbReference>
<dbReference type="PANTHER" id="PTHR33938">
    <property type="entry name" value="FERULOYL ESTERASE B-RELATED"/>
    <property type="match status" value="1"/>
</dbReference>
<feature type="signal peptide" evidence="8">
    <location>
        <begin position="1"/>
        <end position="16"/>
    </location>
</feature>
<dbReference type="RefSeq" id="XP_028475261.1">
    <property type="nucleotide sequence ID" value="XM_028624189.1"/>
</dbReference>
<dbReference type="OrthoDB" id="3039123at2759"/>
<keyword evidence="2" id="KW-0719">Serine esterase</keyword>
<evidence type="ECO:0000256" key="4">
    <source>
        <dbReference type="ARBA" id="ARBA00022729"/>
    </source>
</evidence>
<protein>
    <recommendedName>
        <fullName evidence="8">Carboxylic ester hydrolase</fullName>
        <ecNumber evidence="8">3.1.1.-</ecNumber>
    </recommendedName>
</protein>
<dbReference type="Pfam" id="PF07519">
    <property type="entry name" value="Tannase"/>
    <property type="match status" value="1"/>
</dbReference>
<feature type="chain" id="PRO_5018823994" description="Carboxylic ester hydrolase" evidence="8">
    <location>
        <begin position="17"/>
        <end position="547"/>
    </location>
</feature>
<dbReference type="SUPFAM" id="SSF53474">
    <property type="entry name" value="alpha/beta-Hydrolases"/>
    <property type="match status" value="1"/>
</dbReference>
<dbReference type="PANTHER" id="PTHR33938:SF2">
    <property type="entry name" value="CARBOXYLIC ESTER HYDROLASE"/>
    <property type="match status" value="1"/>
</dbReference>
<keyword evidence="5 8" id="KW-0378">Hydrolase</keyword>
<evidence type="ECO:0000256" key="3">
    <source>
        <dbReference type="ARBA" id="ARBA00022723"/>
    </source>
</evidence>
<accession>A0A427XNH5</accession>
<dbReference type="GeneID" id="39593433"/>
<keyword evidence="7" id="KW-1015">Disulfide bond</keyword>
<dbReference type="GO" id="GO:0046872">
    <property type="term" value="F:metal ion binding"/>
    <property type="evidence" value="ECO:0007669"/>
    <property type="project" value="UniProtKB-KW"/>
</dbReference>
<evidence type="ECO:0000256" key="7">
    <source>
        <dbReference type="ARBA" id="ARBA00023157"/>
    </source>
</evidence>
<dbReference type="Proteomes" id="UP000279236">
    <property type="component" value="Unassembled WGS sequence"/>
</dbReference>
<evidence type="ECO:0000256" key="8">
    <source>
        <dbReference type="RuleBase" id="RU361238"/>
    </source>
</evidence>
<sequence length="547" mass="59191">MLFAISLLSLGTLALARPSAPRSLSCTAATFEAFLASSNITATVNSAQAIAANGTFEVTNNTAYPSSPTKLQALCAVEVNVTSEAGTHYSFGLFLPDAWNNRFLAVGNGGYAGGINYIDMGAGAGYGFAVMSTDTGHSGGFQETAWAYNNTESITDWGWRAMHGSTVASKALINAWYGSASEYNYFSGCSVGGRQGLRALQLFPEDFDGVSAGAPAWWTTHNQLWAVKTLTYNYPANASHFIPSSMFNVIGAEVIKQCDPQDGVTDTIISDPFRCNFNPLTLLCAPNVTESCLIPDQIETLNKIYNDWVETNQTYVFSHLLLGTEASWNNDVGTGSLATLESQSGFAQDLMQLGDSWTFEDLTIETVELADEINPGNATADDFDLSPFYNRGGKLIHHHGLSDGTLATGSSLYFYTHVVRAIWEHGIDVDDFYRLFLIPGMEHCQSTPSNMNAPWYIAGANQPASISTSLHSVPCFSDAKHDVILALMAWVENGTAPDSIIATKWVDDNTQAEVSRQRPICPYPKEAKYNGTGDVDSADSWECATLY</sequence>
<evidence type="ECO:0000256" key="2">
    <source>
        <dbReference type="ARBA" id="ARBA00022487"/>
    </source>
</evidence>
<evidence type="ECO:0000313" key="9">
    <source>
        <dbReference type="EMBL" id="RSH80314.1"/>
    </source>
</evidence>
<keyword evidence="6" id="KW-0106">Calcium</keyword>
<dbReference type="GO" id="GO:0030600">
    <property type="term" value="F:feruloyl esterase activity"/>
    <property type="evidence" value="ECO:0007669"/>
    <property type="project" value="UniProtKB-ARBA"/>
</dbReference>
<dbReference type="EMBL" id="RSCE01000008">
    <property type="protein sequence ID" value="RSH80314.1"/>
    <property type="molecule type" value="Genomic_DNA"/>
</dbReference>
<keyword evidence="4 8" id="KW-0732">Signal</keyword>
<name>A0A427XNH5_9TREE</name>
<proteinExistence type="inferred from homology"/>
<dbReference type="AlphaFoldDB" id="A0A427XNH5"/>
<evidence type="ECO:0000313" key="10">
    <source>
        <dbReference type="Proteomes" id="UP000279236"/>
    </source>
</evidence>
<comment type="caution">
    <text evidence="9">The sequence shown here is derived from an EMBL/GenBank/DDBJ whole genome shotgun (WGS) entry which is preliminary data.</text>
</comment>
<comment type="similarity">
    <text evidence="1 8">Belongs to the tannase family.</text>
</comment>
<evidence type="ECO:0000256" key="5">
    <source>
        <dbReference type="ARBA" id="ARBA00022801"/>
    </source>
</evidence>
<evidence type="ECO:0000256" key="6">
    <source>
        <dbReference type="ARBA" id="ARBA00022837"/>
    </source>
</evidence>
<keyword evidence="10" id="KW-1185">Reference proteome</keyword>
<dbReference type="InterPro" id="IPR011118">
    <property type="entry name" value="Tannase/feruloyl_esterase"/>
</dbReference>
<keyword evidence="3" id="KW-0479">Metal-binding</keyword>
<organism evidence="9 10">
    <name type="scientific">Apiotrichum porosum</name>
    <dbReference type="NCBI Taxonomy" id="105984"/>
    <lineage>
        <taxon>Eukaryota</taxon>
        <taxon>Fungi</taxon>
        <taxon>Dikarya</taxon>
        <taxon>Basidiomycota</taxon>
        <taxon>Agaricomycotina</taxon>
        <taxon>Tremellomycetes</taxon>
        <taxon>Trichosporonales</taxon>
        <taxon>Trichosporonaceae</taxon>
        <taxon>Apiotrichum</taxon>
    </lineage>
</organism>
<reference evidence="9 10" key="1">
    <citation type="submission" date="2018-11" db="EMBL/GenBank/DDBJ databases">
        <title>Genome sequence of Apiotrichum porosum DSM 27194.</title>
        <authorList>
            <person name="Aliyu H."/>
            <person name="Gorte O."/>
            <person name="Ochsenreither K."/>
        </authorList>
    </citation>
    <scope>NUCLEOTIDE SEQUENCE [LARGE SCALE GENOMIC DNA]</scope>
    <source>
        <strain evidence="9 10">DSM 27194</strain>
    </source>
</reference>
<dbReference type="EC" id="3.1.1.-" evidence="8"/>
<gene>
    <name evidence="9" type="ORF">EHS24_008890</name>
</gene>
<evidence type="ECO:0000256" key="1">
    <source>
        <dbReference type="ARBA" id="ARBA00006249"/>
    </source>
</evidence>